<dbReference type="Proteomes" id="UP000271227">
    <property type="component" value="Unassembled WGS sequence"/>
</dbReference>
<feature type="binding site" evidence="7">
    <location>
        <begin position="233"/>
        <end position="235"/>
    </location>
    <ligand>
        <name>substrate</name>
    </ligand>
</feature>
<comment type="caution">
    <text evidence="10">The sequence shown here is derived from an EMBL/GenBank/DDBJ whole genome shotgun (WGS) entry which is preliminary data.</text>
</comment>
<keyword evidence="3" id="KW-0677">Repeat</keyword>
<reference evidence="10 11" key="1">
    <citation type="submission" date="2018-10" db="EMBL/GenBank/DDBJ databases">
        <title>Genomic Encyclopedia of Archaeal and Bacterial Type Strains, Phase II (KMG-II): from individual species to whole genera.</title>
        <authorList>
            <person name="Goeker M."/>
        </authorList>
    </citation>
    <scope>NUCLEOTIDE SEQUENCE [LARGE SCALE GENOMIC DNA]</scope>
    <source>
        <strain evidence="10 11">DSM 25217</strain>
    </source>
</reference>
<dbReference type="SMART" id="SM00228">
    <property type="entry name" value="PDZ"/>
    <property type="match status" value="2"/>
</dbReference>
<evidence type="ECO:0000256" key="2">
    <source>
        <dbReference type="ARBA" id="ARBA00022729"/>
    </source>
</evidence>
<dbReference type="InterPro" id="IPR036034">
    <property type="entry name" value="PDZ_sf"/>
</dbReference>
<keyword evidence="4" id="KW-0378">Hydrolase</keyword>
<dbReference type="InParanoid" id="A0A3M0C6I2"/>
<name>A0A3M0C6I2_9PROT</name>
<evidence type="ECO:0000259" key="9">
    <source>
        <dbReference type="PROSITE" id="PS50106"/>
    </source>
</evidence>
<dbReference type="Pfam" id="PF13365">
    <property type="entry name" value="Trypsin_2"/>
    <property type="match status" value="1"/>
</dbReference>
<protein>
    <submittedName>
        <fullName evidence="10">Serine protease Do</fullName>
    </submittedName>
</protein>
<dbReference type="PANTHER" id="PTHR43343">
    <property type="entry name" value="PEPTIDASE S12"/>
    <property type="match status" value="1"/>
</dbReference>
<organism evidence="10 11">
    <name type="scientific">Eilatimonas milleporae</name>
    <dbReference type="NCBI Taxonomy" id="911205"/>
    <lineage>
        <taxon>Bacteria</taxon>
        <taxon>Pseudomonadati</taxon>
        <taxon>Pseudomonadota</taxon>
        <taxon>Alphaproteobacteria</taxon>
        <taxon>Kordiimonadales</taxon>
        <taxon>Kordiimonadaceae</taxon>
        <taxon>Eilatimonas</taxon>
    </lineage>
</organism>
<keyword evidence="11" id="KW-1185">Reference proteome</keyword>
<feature type="binding site" evidence="7">
    <location>
        <position position="159"/>
    </location>
    <ligand>
        <name>substrate</name>
    </ligand>
</feature>
<dbReference type="NCBIfam" id="TIGR02037">
    <property type="entry name" value="degP_htrA_DO"/>
    <property type="match status" value="1"/>
</dbReference>
<dbReference type="GO" id="GO:0006508">
    <property type="term" value="P:proteolysis"/>
    <property type="evidence" value="ECO:0007669"/>
    <property type="project" value="UniProtKB-KW"/>
</dbReference>
<keyword evidence="5" id="KW-0720">Serine protease</keyword>
<feature type="active site" description="Charge relay system" evidence="6">
    <location>
        <position position="235"/>
    </location>
</feature>
<feature type="chain" id="PRO_5038732363" evidence="8">
    <location>
        <begin position="18"/>
        <end position="499"/>
    </location>
</feature>
<feature type="active site" description="Charge relay system" evidence="6">
    <location>
        <position position="129"/>
    </location>
</feature>
<sequence length="499" mass="53252">MACKFPALFSLCRTVVASVMTLGVLAPLAGVENASLAQDVALDTRRLPESRQEVQLSYAPLVSEAGPAVVNIYTRKVVRSRRSALFDDPIFRRFFGDSFSFGMPRERVRGSLGSGVIVRASGVIVTNNHVIEGADEIRVVLSDRREFDAELVLTDPRTDLAILQIDTGGERLTSLEMADSDDVLVGDIVLAIGNPFGIGQTVTSGIVSATARTQQGISDFGFFIQTDAAVNPGNSGGALLDMRGALLGINTAIYSRSGGSNGIGFAVPANMVQSVLRAALDEGQIARPWLGIKGQNINNDVAGTLGLDRPGGVLVDALFPGGPAAQAGLNPGDVILSLNGREIIDEQGLNYRVATLREGEAATLAVLQNGALAEVEVGLALPPENPPREVTKLDGAHPFQGVTVANLSPRFNEELQVDPFLTGVAVLKVERRTAAGRYQFFNPGDVVLSINGIGIESVADVVFALENPEDRYVYQFRRRGRAQECVIVPNRSFRCNQLR</sequence>
<evidence type="ECO:0000256" key="3">
    <source>
        <dbReference type="ARBA" id="ARBA00022737"/>
    </source>
</evidence>
<evidence type="ECO:0000256" key="8">
    <source>
        <dbReference type="SAM" id="SignalP"/>
    </source>
</evidence>
<accession>A0A3M0C6I2</accession>
<dbReference type="RefSeq" id="WP_245999228.1">
    <property type="nucleotide sequence ID" value="NZ_REFR01000013.1"/>
</dbReference>
<dbReference type="PANTHER" id="PTHR43343:SF3">
    <property type="entry name" value="PROTEASE DO-LIKE 8, CHLOROPLASTIC"/>
    <property type="match status" value="1"/>
</dbReference>
<dbReference type="InterPro" id="IPR001478">
    <property type="entry name" value="PDZ"/>
</dbReference>
<feature type="domain" description="PDZ" evidence="9">
    <location>
        <begin position="294"/>
        <end position="358"/>
    </location>
</feature>
<dbReference type="SUPFAM" id="SSF50156">
    <property type="entry name" value="PDZ domain-like"/>
    <property type="match status" value="2"/>
</dbReference>
<keyword evidence="2 8" id="KW-0732">Signal</keyword>
<dbReference type="PRINTS" id="PR00834">
    <property type="entry name" value="PROTEASES2C"/>
</dbReference>
<feature type="active site" description="Charge relay system" evidence="6">
    <location>
        <position position="159"/>
    </location>
</feature>
<proteinExistence type="predicted"/>
<dbReference type="EMBL" id="REFR01000013">
    <property type="protein sequence ID" value="RMB04515.1"/>
    <property type="molecule type" value="Genomic_DNA"/>
</dbReference>
<dbReference type="InterPro" id="IPR009003">
    <property type="entry name" value="Peptidase_S1_PA"/>
</dbReference>
<dbReference type="InterPro" id="IPR011782">
    <property type="entry name" value="Pept_S1C_Do"/>
</dbReference>
<feature type="binding site" evidence="7">
    <location>
        <begin position="290"/>
        <end position="294"/>
    </location>
    <ligand>
        <name>substrate</name>
    </ligand>
</feature>
<evidence type="ECO:0000256" key="1">
    <source>
        <dbReference type="ARBA" id="ARBA00022670"/>
    </source>
</evidence>
<feature type="signal peptide" evidence="8">
    <location>
        <begin position="1"/>
        <end position="17"/>
    </location>
</feature>
<dbReference type="Gene3D" id="2.40.10.120">
    <property type="match status" value="1"/>
</dbReference>
<dbReference type="AlphaFoldDB" id="A0A3M0C6I2"/>
<evidence type="ECO:0000256" key="6">
    <source>
        <dbReference type="PIRSR" id="PIRSR611782-1"/>
    </source>
</evidence>
<evidence type="ECO:0000256" key="4">
    <source>
        <dbReference type="ARBA" id="ARBA00022801"/>
    </source>
</evidence>
<dbReference type="Pfam" id="PF13180">
    <property type="entry name" value="PDZ_2"/>
    <property type="match status" value="1"/>
</dbReference>
<evidence type="ECO:0000313" key="10">
    <source>
        <dbReference type="EMBL" id="RMB04515.1"/>
    </source>
</evidence>
<dbReference type="Gene3D" id="2.30.42.10">
    <property type="match status" value="2"/>
</dbReference>
<gene>
    <name evidence="10" type="ORF">BXY39_2779</name>
</gene>
<feature type="binding site" evidence="7">
    <location>
        <position position="129"/>
    </location>
    <ligand>
        <name>substrate</name>
    </ligand>
</feature>
<dbReference type="PROSITE" id="PS50106">
    <property type="entry name" value="PDZ"/>
    <property type="match status" value="1"/>
</dbReference>
<evidence type="ECO:0000313" key="11">
    <source>
        <dbReference type="Proteomes" id="UP000271227"/>
    </source>
</evidence>
<dbReference type="SUPFAM" id="SSF50494">
    <property type="entry name" value="Trypsin-like serine proteases"/>
    <property type="match status" value="1"/>
</dbReference>
<evidence type="ECO:0000256" key="5">
    <source>
        <dbReference type="ARBA" id="ARBA00022825"/>
    </source>
</evidence>
<dbReference type="InterPro" id="IPR001940">
    <property type="entry name" value="Peptidase_S1C"/>
</dbReference>
<evidence type="ECO:0000256" key="7">
    <source>
        <dbReference type="PIRSR" id="PIRSR611782-2"/>
    </source>
</evidence>
<dbReference type="InterPro" id="IPR051201">
    <property type="entry name" value="Chloro_Bact_Ser_Proteases"/>
</dbReference>
<dbReference type="GO" id="GO:0004252">
    <property type="term" value="F:serine-type endopeptidase activity"/>
    <property type="evidence" value="ECO:0007669"/>
    <property type="project" value="InterPro"/>
</dbReference>
<keyword evidence="1 10" id="KW-0645">Protease</keyword>